<dbReference type="Pfam" id="PF03683">
    <property type="entry name" value="UPF0175"/>
    <property type="match status" value="1"/>
</dbReference>
<evidence type="ECO:0000313" key="2">
    <source>
        <dbReference type="EMBL" id="BAL57697.1"/>
    </source>
</evidence>
<dbReference type="InterPro" id="IPR052264">
    <property type="entry name" value="UPF0175_domain"/>
</dbReference>
<name>H5SNG1_9BACT</name>
<evidence type="ECO:0000256" key="1">
    <source>
        <dbReference type="ARBA" id="ARBA00005651"/>
    </source>
</evidence>
<reference evidence="2" key="1">
    <citation type="journal article" date="2005" name="Environ. Microbiol.">
        <title>Genetic and functional properties of uncultivated thermophilic crenarchaeotes from a subsurface gold mine as revealed by analysis of genome fragments.</title>
        <authorList>
            <person name="Nunoura T."/>
            <person name="Hirayama H."/>
            <person name="Takami H."/>
            <person name="Oida H."/>
            <person name="Nishi S."/>
            <person name="Shimamura S."/>
            <person name="Suzuki Y."/>
            <person name="Inagaki F."/>
            <person name="Takai K."/>
            <person name="Nealson K.H."/>
            <person name="Horikoshi K."/>
        </authorList>
    </citation>
    <scope>NUCLEOTIDE SEQUENCE</scope>
</reference>
<organism evidence="2">
    <name type="scientific">uncultured Acetothermia bacterium</name>
    <dbReference type="NCBI Taxonomy" id="236499"/>
    <lineage>
        <taxon>Bacteria</taxon>
        <taxon>Candidatus Bipolaricaulota</taxon>
        <taxon>environmental samples</taxon>
    </lineage>
</organism>
<dbReference type="PANTHER" id="PTHR37525:SF1">
    <property type="entry name" value="UPF0175 PROTEIN SSL1255"/>
    <property type="match status" value="1"/>
</dbReference>
<dbReference type="AlphaFoldDB" id="H5SNG1"/>
<dbReference type="InterPro" id="IPR005368">
    <property type="entry name" value="UPF0175"/>
</dbReference>
<gene>
    <name evidence="2" type="ORF">HGMM_F52A12C17</name>
</gene>
<reference evidence="2" key="2">
    <citation type="journal article" date="2012" name="PLoS ONE">
        <title>A Deeply Branching Thermophilic Bacterium with an Ancient Acetyl-CoA Pathway Dominates a Subsurface Ecosystem.</title>
        <authorList>
            <person name="Takami H."/>
            <person name="Noguchi H."/>
            <person name="Takaki Y."/>
            <person name="Uchiyama I."/>
            <person name="Toyoda A."/>
            <person name="Nishi S."/>
            <person name="Chee G.-J."/>
            <person name="Arai W."/>
            <person name="Nunoura T."/>
            <person name="Itoh T."/>
            <person name="Hattori M."/>
            <person name="Takai K."/>
        </authorList>
    </citation>
    <scope>NUCLEOTIDE SEQUENCE</scope>
</reference>
<dbReference type="EMBL" id="AP011782">
    <property type="protein sequence ID" value="BAL57697.1"/>
    <property type="molecule type" value="Genomic_DNA"/>
</dbReference>
<accession>H5SNG1</accession>
<proteinExistence type="inferred from homology"/>
<sequence length="92" mass="10500">MLQLRARWNPIEYNKLEVKSMTTLQLELPAEVTAEEARVLLAIKLYEVHKLSLGQAARLAGYSKRAFLEILARHGVAVFSYSPEELREEVAM</sequence>
<comment type="similarity">
    <text evidence="1">Belongs to the UPF0175 family.</text>
</comment>
<dbReference type="PANTHER" id="PTHR37525">
    <property type="entry name" value="UPF0175 PROTEIN SSL1255"/>
    <property type="match status" value="1"/>
</dbReference>
<protein>
    <submittedName>
        <fullName evidence="2">Hypothetical conserved protein</fullName>
    </submittedName>
</protein>